<name>A0A6J4U1W1_9ACTN</name>
<reference evidence="2" key="1">
    <citation type="submission" date="2020-02" db="EMBL/GenBank/DDBJ databases">
        <authorList>
            <person name="Meier V. D."/>
        </authorList>
    </citation>
    <scope>NUCLEOTIDE SEQUENCE</scope>
    <source>
        <strain evidence="2">AVDCRST_MAG30</strain>
    </source>
</reference>
<sequence length="456" mass="48410">MLPEAGELALEPRLLGLRGLHRRLHGGELCLQALLARDQPALRAGHRVAEALLLLGGVLQAAVDLSGRADLGLDERLDALREAVHAGLAAEEAAHGAGVRVERFGELGVVDDERAGDGPRARADGARGDAEVGERVELERVADHDVRDPPAHRVEHAVERRVGEERALEGVAGRRGVGDLLLADLAARGDHDRVVGLDERLDLGLDGFLVGGGHADVDRHVRGRDALEGQLDAGDRVLDDVRRRLHRRHAAVDAVARVGALPVAGEILVERRPGDREVARGRVAGDPRGQHEGLDGRLRRVERDDGSVDGQVGAAVDHRGDAVDRRAGRDGEVDRRRGARRREAQGLGGTRRRVAVGPLRRARQAVDPEGRGPDAGAAAHLGGDPRRVGGLRGLLLAPQPGRAKGLGGRAQRGELRLDVLQTRVAGGEAGLLELDARQALALERHEALDDAAGVDA</sequence>
<dbReference type="AlphaFoldDB" id="A0A6J4U1W1"/>
<feature type="region of interest" description="Disordered" evidence="1">
    <location>
        <begin position="278"/>
        <end position="297"/>
    </location>
</feature>
<dbReference type="EMBL" id="CADCVS010000588">
    <property type="protein sequence ID" value="CAA9538555.1"/>
    <property type="molecule type" value="Genomic_DNA"/>
</dbReference>
<organism evidence="2">
    <name type="scientific">uncultured Solirubrobacteraceae bacterium</name>
    <dbReference type="NCBI Taxonomy" id="1162706"/>
    <lineage>
        <taxon>Bacteria</taxon>
        <taxon>Bacillati</taxon>
        <taxon>Actinomycetota</taxon>
        <taxon>Thermoleophilia</taxon>
        <taxon>Solirubrobacterales</taxon>
        <taxon>Solirubrobacteraceae</taxon>
        <taxon>environmental samples</taxon>
    </lineage>
</organism>
<proteinExistence type="predicted"/>
<gene>
    <name evidence="2" type="ORF">AVDCRST_MAG30-4493</name>
</gene>
<evidence type="ECO:0000256" key="1">
    <source>
        <dbReference type="SAM" id="MobiDB-lite"/>
    </source>
</evidence>
<accession>A0A6J4U1W1</accession>
<feature type="compositionally biased region" description="Basic and acidic residues" evidence="1">
    <location>
        <begin position="317"/>
        <end position="344"/>
    </location>
</feature>
<evidence type="ECO:0000313" key="2">
    <source>
        <dbReference type="EMBL" id="CAA9538555.1"/>
    </source>
</evidence>
<protein>
    <submittedName>
        <fullName evidence="2">Uncharacterized protein</fullName>
    </submittedName>
</protein>
<feature type="region of interest" description="Disordered" evidence="1">
    <location>
        <begin position="317"/>
        <end position="385"/>
    </location>
</feature>